<feature type="domain" description="Transthyretin/hydroxyisourate hydrolase" evidence="8">
    <location>
        <begin position="163"/>
        <end position="274"/>
    </location>
</feature>
<evidence type="ECO:0000256" key="5">
    <source>
        <dbReference type="ARBA" id="ARBA00012609"/>
    </source>
</evidence>
<dbReference type="PROSITE" id="PS00769">
    <property type="entry name" value="TRANSTHYRETIN_2"/>
    <property type="match status" value="1"/>
</dbReference>
<dbReference type="EMBL" id="BAABBW010000004">
    <property type="protein sequence ID" value="GAA4176892.1"/>
    <property type="molecule type" value="Genomic_DNA"/>
</dbReference>
<evidence type="ECO:0000256" key="7">
    <source>
        <dbReference type="ARBA" id="ARBA00022801"/>
    </source>
</evidence>
<dbReference type="SMART" id="SM00095">
    <property type="entry name" value="TR_THY"/>
    <property type="match status" value="1"/>
</dbReference>
<dbReference type="PANTHER" id="PTHR10395:SF7">
    <property type="entry name" value="5-HYDROXYISOURATE HYDROLASE"/>
    <property type="match status" value="1"/>
</dbReference>
<proteinExistence type="inferred from homology"/>
<dbReference type="NCBIfam" id="TIGR02962">
    <property type="entry name" value="hdxy_isourate"/>
    <property type="match status" value="1"/>
</dbReference>
<dbReference type="InterPro" id="IPR000895">
    <property type="entry name" value="Transthyretin/HIU_hydrolase"/>
</dbReference>
<dbReference type="Proteomes" id="UP001501079">
    <property type="component" value="Unassembled WGS sequence"/>
</dbReference>
<dbReference type="InterPro" id="IPR036817">
    <property type="entry name" value="Transthyretin/HIU_hydrolase_sf"/>
</dbReference>
<comment type="function">
    <text evidence="2">Catalyzes the hydrolysis of 5-hydroxyisourate (HIU) to 2-oxo-4-hydroxy-4-carboxy-5-ureidoimidazoline (OHCU).</text>
</comment>
<dbReference type="Gene3D" id="2.60.40.180">
    <property type="entry name" value="Transthyretin/hydroxyisourate hydrolase domain"/>
    <property type="match status" value="1"/>
</dbReference>
<keyword evidence="6" id="KW-0659">Purine metabolism</keyword>
<organism evidence="9 10">
    <name type="scientific">Gryllotalpicola koreensis</name>
    <dbReference type="NCBI Taxonomy" id="993086"/>
    <lineage>
        <taxon>Bacteria</taxon>
        <taxon>Bacillati</taxon>
        <taxon>Actinomycetota</taxon>
        <taxon>Actinomycetes</taxon>
        <taxon>Micrococcales</taxon>
        <taxon>Microbacteriaceae</taxon>
        <taxon>Gryllotalpicola</taxon>
    </lineage>
</organism>
<keyword evidence="7" id="KW-0378">Hydrolase</keyword>
<dbReference type="SUPFAM" id="SSF158694">
    <property type="entry name" value="UraD-Like"/>
    <property type="match status" value="1"/>
</dbReference>
<dbReference type="CDD" id="cd05822">
    <property type="entry name" value="TLP_HIUase"/>
    <property type="match status" value="1"/>
</dbReference>
<dbReference type="PRINTS" id="PR00189">
    <property type="entry name" value="TRNSTHYRETIN"/>
</dbReference>
<dbReference type="InterPro" id="IPR023418">
    <property type="entry name" value="Thyroxine_BS"/>
</dbReference>
<dbReference type="EC" id="3.5.2.17" evidence="5"/>
<dbReference type="RefSeq" id="WP_344754862.1">
    <property type="nucleotide sequence ID" value="NZ_BAABBW010000004.1"/>
</dbReference>
<accession>A0ABP8A3N8</accession>
<comment type="subunit">
    <text evidence="4">Homotetramer.</text>
</comment>
<dbReference type="PANTHER" id="PTHR10395">
    <property type="entry name" value="URICASE AND TRANSTHYRETIN-RELATED"/>
    <property type="match status" value="1"/>
</dbReference>
<gene>
    <name evidence="9" type="primary">uraD</name>
    <name evidence="9" type="ORF">GCM10022287_24830</name>
</gene>
<protein>
    <recommendedName>
        <fullName evidence="5">hydroxyisourate hydrolase</fullName>
        <ecNumber evidence="5">3.5.2.17</ecNumber>
    </recommendedName>
</protein>
<dbReference type="Pfam" id="PF09349">
    <property type="entry name" value="OHCU_decarbox"/>
    <property type="match status" value="1"/>
</dbReference>
<comment type="caution">
    <text evidence="9">The sequence shown here is derived from an EMBL/GenBank/DDBJ whole genome shotgun (WGS) entry which is preliminary data.</text>
</comment>
<dbReference type="InterPro" id="IPR036778">
    <property type="entry name" value="OHCU_decarboxylase_sf"/>
</dbReference>
<dbReference type="Pfam" id="PF00576">
    <property type="entry name" value="Transthyretin"/>
    <property type="match status" value="1"/>
</dbReference>
<evidence type="ECO:0000256" key="2">
    <source>
        <dbReference type="ARBA" id="ARBA00002704"/>
    </source>
</evidence>
<name>A0ABP8A3N8_9MICO</name>
<dbReference type="InterPro" id="IPR018020">
    <property type="entry name" value="OHCU_decarboxylase"/>
</dbReference>
<dbReference type="Gene3D" id="1.10.3330.10">
    <property type="entry name" value="Oxo-4-hydroxy-4-carboxy-5-ureidoimidazoline decarboxylase"/>
    <property type="match status" value="1"/>
</dbReference>
<dbReference type="InterPro" id="IPR023416">
    <property type="entry name" value="Transthyretin/HIU_hydrolase_d"/>
</dbReference>
<keyword evidence="10" id="KW-1185">Reference proteome</keyword>
<evidence type="ECO:0000256" key="1">
    <source>
        <dbReference type="ARBA" id="ARBA00001043"/>
    </source>
</evidence>
<comment type="catalytic activity">
    <reaction evidence="1">
        <text>5-hydroxyisourate + H2O = 5-hydroxy-2-oxo-4-ureido-2,5-dihydro-1H-imidazole-5-carboxylate + H(+)</text>
        <dbReference type="Rhea" id="RHEA:23736"/>
        <dbReference type="ChEBI" id="CHEBI:15377"/>
        <dbReference type="ChEBI" id="CHEBI:15378"/>
        <dbReference type="ChEBI" id="CHEBI:18072"/>
        <dbReference type="ChEBI" id="CHEBI:58639"/>
        <dbReference type="EC" id="3.5.2.17"/>
    </reaction>
</comment>
<sequence length="275" mass="30492">MAGNPITADELRPHLADALGVARWVDEMIAGAPYGDVDALVEHARAVATPLTEAELDEALAQHPRIGEQGDRMSQSEQAAPDADDAELAVRIAEGNREYEEKFGRVFLIRAAGRTRAEILIELRRRLALDAETELATAIEQLRQIMELRLRTFFSDVALPASSDRSQITTHVLDTARGRPAPRVPVRLDAFSEGEWHELGRGITDEDGRIAQLGPAQVPAGRYRVVFDTAAYFATQDLISFFPEVAVDFEVWSVDEHFHIPLLLSPFSYSTYRGS</sequence>
<reference evidence="10" key="1">
    <citation type="journal article" date="2019" name="Int. J. Syst. Evol. Microbiol.">
        <title>The Global Catalogue of Microorganisms (GCM) 10K type strain sequencing project: providing services to taxonomists for standard genome sequencing and annotation.</title>
        <authorList>
            <consortium name="The Broad Institute Genomics Platform"/>
            <consortium name="The Broad Institute Genome Sequencing Center for Infectious Disease"/>
            <person name="Wu L."/>
            <person name="Ma J."/>
        </authorList>
    </citation>
    <scope>NUCLEOTIDE SEQUENCE [LARGE SCALE GENOMIC DNA]</scope>
    <source>
        <strain evidence="10">JCM 17591</strain>
    </source>
</reference>
<dbReference type="InterPro" id="IPR014306">
    <property type="entry name" value="Hydroxyisourate_hydrolase"/>
</dbReference>
<comment type="similarity">
    <text evidence="3">Belongs to the transthyretin family. 5-hydroxyisourate hydrolase subfamily.</text>
</comment>
<evidence type="ECO:0000256" key="6">
    <source>
        <dbReference type="ARBA" id="ARBA00022631"/>
    </source>
</evidence>
<evidence type="ECO:0000259" key="8">
    <source>
        <dbReference type="SMART" id="SM00095"/>
    </source>
</evidence>
<evidence type="ECO:0000313" key="9">
    <source>
        <dbReference type="EMBL" id="GAA4176892.1"/>
    </source>
</evidence>
<evidence type="ECO:0000313" key="10">
    <source>
        <dbReference type="Proteomes" id="UP001501079"/>
    </source>
</evidence>
<dbReference type="SUPFAM" id="SSF49472">
    <property type="entry name" value="Transthyretin (synonym: prealbumin)"/>
    <property type="match status" value="1"/>
</dbReference>
<dbReference type="NCBIfam" id="NF010372">
    <property type="entry name" value="PRK13798.1"/>
    <property type="match status" value="1"/>
</dbReference>
<evidence type="ECO:0000256" key="4">
    <source>
        <dbReference type="ARBA" id="ARBA00011881"/>
    </source>
</evidence>
<dbReference type="InterPro" id="IPR023419">
    <property type="entry name" value="Transthyretin_CS"/>
</dbReference>
<dbReference type="PROSITE" id="PS00768">
    <property type="entry name" value="TRANSTHYRETIN_1"/>
    <property type="match status" value="1"/>
</dbReference>
<evidence type="ECO:0000256" key="3">
    <source>
        <dbReference type="ARBA" id="ARBA00009850"/>
    </source>
</evidence>